<gene>
    <name evidence="1" type="ORF">GCM10017781_07700</name>
</gene>
<reference evidence="2" key="1">
    <citation type="journal article" date="2019" name="Int. J. Syst. Evol. Microbiol.">
        <title>The Global Catalogue of Microorganisms (GCM) 10K type strain sequencing project: providing services to taxonomists for standard genome sequencing and annotation.</title>
        <authorList>
            <consortium name="The Broad Institute Genomics Platform"/>
            <consortium name="The Broad Institute Genome Sequencing Center for Infectious Disease"/>
            <person name="Wu L."/>
            <person name="Ma J."/>
        </authorList>
    </citation>
    <scope>NUCLEOTIDE SEQUENCE [LARGE SCALE GENOMIC DNA]</scope>
    <source>
        <strain evidence="2">CGMCC 1.18437</strain>
    </source>
</reference>
<protein>
    <submittedName>
        <fullName evidence="1">Uncharacterized protein</fullName>
    </submittedName>
</protein>
<evidence type="ECO:0000313" key="1">
    <source>
        <dbReference type="EMBL" id="GHF33404.1"/>
    </source>
</evidence>
<organism evidence="1 2">
    <name type="scientific">Deinococcus metalli</name>
    <dbReference type="NCBI Taxonomy" id="1141878"/>
    <lineage>
        <taxon>Bacteria</taxon>
        <taxon>Thermotogati</taxon>
        <taxon>Deinococcota</taxon>
        <taxon>Deinococci</taxon>
        <taxon>Deinococcales</taxon>
        <taxon>Deinococcaceae</taxon>
        <taxon>Deinococcus</taxon>
    </lineage>
</organism>
<dbReference type="InterPro" id="IPR053801">
    <property type="entry name" value="DUF6959"/>
</dbReference>
<comment type="caution">
    <text evidence="1">The sequence shown here is derived from an EMBL/GenBank/DDBJ whole genome shotgun (WGS) entry which is preliminary data.</text>
</comment>
<dbReference type="EMBL" id="BNAJ01000001">
    <property type="protein sequence ID" value="GHF33404.1"/>
    <property type="molecule type" value="Genomic_DNA"/>
</dbReference>
<proteinExistence type="predicted"/>
<accession>A0ABQ3JJ40</accession>
<keyword evidence="2" id="KW-1185">Reference proteome</keyword>
<dbReference type="Proteomes" id="UP000619376">
    <property type="component" value="Unassembled WGS sequence"/>
</dbReference>
<dbReference type="Pfam" id="PF22281">
    <property type="entry name" value="DUF6959"/>
    <property type="match status" value="1"/>
</dbReference>
<name>A0ABQ3JJ40_9DEIO</name>
<evidence type="ECO:0000313" key="2">
    <source>
        <dbReference type="Proteomes" id="UP000619376"/>
    </source>
</evidence>
<sequence>MGCGEGKGVSEQVEVEVLFRNSFSWVFQRTDRGNPSISIQGDSLALLRMRVRRALEALEPGMLDEDSELDLEMAADTLDGMWMIYKQYGWVDEPRTSKRQDAT</sequence>